<dbReference type="GO" id="GO:0006888">
    <property type="term" value="P:endoplasmic reticulum to Golgi vesicle-mediated transport"/>
    <property type="evidence" value="ECO:0007669"/>
    <property type="project" value="TreeGrafter"/>
</dbReference>
<feature type="compositionally biased region" description="Pro residues" evidence="3">
    <location>
        <begin position="954"/>
        <end position="971"/>
    </location>
</feature>
<evidence type="ECO:0000313" key="5">
    <source>
        <dbReference type="Proteomes" id="UP001221898"/>
    </source>
</evidence>
<evidence type="ECO:0008006" key="6">
    <source>
        <dbReference type="Google" id="ProtNLM"/>
    </source>
</evidence>
<dbReference type="Proteomes" id="UP001221898">
    <property type="component" value="Unassembled WGS sequence"/>
</dbReference>
<feature type="compositionally biased region" description="Low complexity" evidence="3">
    <location>
        <begin position="220"/>
        <end position="230"/>
    </location>
</feature>
<feature type="coiled-coil region" evidence="2">
    <location>
        <begin position="575"/>
        <end position="736"/>
    </location>
</feature>
<dbReference type="GO" id="GO:0009306">
    <property type="term" value="P:protein secretion"/>
    <property type="evidence" value="ECO:0007669"/>
    <property type="project" value="TreeGrafter"/>
</dbReference>
<dbReference type="AlphaFoldDB" id="A0AAD7WD40"/>
<evidence type="ECO:0000256" key="2">
    <source>
        <dbReference type="SAM" id="Coils"/>
    </source>
</evidence>
<feature type="region of interest" description="Disordered" evidence="3">
    <location>
        <begin position="741"/>
        <end position="940"/>
    </location>
</feature>
<organism evidence="4 5">
    <name type="scientific">Aldrovandia affinis</name>
    <dbReference type="NCBI Taxonomy" id="143900"/>
    <lineage>
        <taxon>Eukaryota</taxon>
        <taxon>Metazoa</taxon>
        <taxon>Chordata</taxon>
        <taxon>Craniata</taxon>
        <taxon>Vertebrata</taxon>
        <taxon>Euteleostomi</taxon>
        <taxon>Actinopterygii</taxon>
        <taxon>Neopterygii</taxon>
        <taxon>Teleostei</taxon>
        <taxon>Notacanthiformes</taxon>
        <taxon>Halosauridae</taxon>
        <taxon>Aldrovandia</taxon>
    </lineage>
</organism>
<feature type="region of interest" description="Disordered" evidence="3">
    <location>
        <begin position="954"/>
        <end position="995"/>
    </location>
</feature>
<feature type="compositionally biased region" description="Basic and acidic residues" evidence="3">
    <location>
        <begin position="794"/>
        <end position="812"/>
    </location>
</feature>
<dbReference type="PANTHER" id="PTHR23158">
    <property type="entry name" value="MELANOMA INHIBITORY ACTIVITY-RELATED"/>
    <property type="match status" value="1"/>
</dbReference>
<gene>
    <name evidence="4" type="ORF">AAFF_G00088660</name>
</gene>
<accession>A0AAD7WD40</accession>
<dbReference type="EMBL" id="JAINUG010000156">
    <property type="protein sequence ID" value="KAJ8391544.1"/>
    <property type="molecule type" value="Genomic_DNA"/>
</dbReference>
<dbReference type="PANTHER" id="PTHR23158:SF54">
    <property type="entry name" value="TRANSPORT AND GOLGI ORGANIZATION PROTEIN 1 HOMOLOG"/>
    <property type="match status" value="1"/>
</dbReference>
<reference evidence="4" key="1">
    <citation type="journal article" date="2023" name="Science">
        <title>Genome structures resolve the early diversification of teleost fishes.</title>
        <authorList>
            <person name="Parey E."/>
            <person name="Louis A."/>
            <person name="Montfort J."/>
            <person name="Bouchez O."/>
            <person name="Roques C."/>
            <person name="Iampietro C."/>
            <person name="Lluch J."/>
            <person name="Castinel A."/>
            <person name="Donnadieu C."/>
            <person name="Desvignes T."/>
            <person name="Floi Bucao C."/>
            <person name="Jouanno E."/>
            <person name="Wen M."/>
            <person name="Mejri S."/>
            <person name="Dirks R."/>
            <person name="Jansen H."/>
            <person name="Henkel C."/>
            <person name="Chen W.J."/>
            <person name="Zahm M."/>
            <person name="Cabau C."/>
            <person name="Klopp C."/>
            <person name="Thompson A.W."/>
            <person name="Robinson-Rechavi M."/>
            <person name="Braasch I."/>
            <person name="Lecointre G."/>
            <person name="Bobe J."/>
            <person name="Postlethwait J.H."/>
            <person name="Berthelot C."/>
            <person name="Roest Crollius H."/>
            <person name="Guiguen Y."/>
        </authorList>
    </citation>
    <scope>NUCLEOTIDE SEQUENCE</scope>
    <source>
        <strain evidence="4">NC1722</strain>
    </source>
</reference>
<feature type="region of interest" description="Disordered" evidence="3">
    <location>
        <begin position="106"/>
        <end position="129"/>
    </location>
</feature>
<name>A0AAD7WD40_9TELE</name>
<keyword evidence="5" id="KW-1185">Reference proteome</keyword>
<proteinExistence type="predicted"/>
<protein>
    <recommendedName>
        <fullName evidence="6">MIA SH3 domain ER export factor 3</fullName>
    </recommendedName>
</protein>
<feature type="compositionally biased region" description="Basic and acidic residues" evidence="3">
    <location>
        <begin position="118"/>
        <end position="129"/>
    </location>
</feature>
<dbReference type="GO" id="GO:0035459">
    <property type="term" value="P:vesicle cargo loading"/>
    <property type="evidence" value="ECO:0007669"/>
    <property type="project" value="TreeGrafter"/>
</dbReference>
<comment type="caution">
    <text evidence="4">The sequence shown here is derived from an EMBL/GenBank/DDBJ whole genome shotgun (WGS) entry which is preliminary data.</text>
</comment>
<keyword evidence="1 2" id="KW-0175">Coiled coil</keyword>
<feature type="region of interest" description="Disordered" evidence="3">
    <location>
        <begin position="215"/>
        <end position="242"/>
    </location>
</feature>
<dbReference type="GO" id="GO:0005789">
    <property type="term" value="C:endoplasmic reticulum membrane"/>
    <property type="evidence" value="ECO:0007669"/>
    <property type="project" value="TreeGrafter"/>
</dbReference>
<dbReference type="InterPro" id="IPR051500">
    <property type="entry name" value="cTAGE_MIA/OTOR"/>
</dbReference>
<feature type="region of interest" description="Disordered" evidence="3">
    <location>
        <begin position="387"/>
        <end position="408"/>
    </location>
</feature>
<sequence>MERIRKYLGPKQLLRVEAMFTDLEQELRAARRSQLDSSEDVEKALEEILESSETFILDEIERMLDARELKSMDLQKMGAAVFDEEAAVLDEFQELAFRLRQKYSAASDSEPLASENQVRADKGAGHPEVVENPLENLTTTVRVADGGEYEERHVNDPLDSTLDSSLHAPDRGFEEDVGHFNKNKENQGIFKDPEEIQKGPQAILENTLDMGFGFDVEQPSSGSLDSSSVSDYREEEPEGSPSSSVFVNIGSLLLLAQECFGVYAEMLIAALPEEWQPGPTFHGLPWRAVASTGAVGLLTLLAFLWRTVLAVKSKTYLLTEKQLAQKIKQLCDEKSEALVKISDLKKRIDECEELLQESEKSACSTQRENVELKESFKELQKRSQQMREEMEGLSTEMEKERRRTQEQNEMISKTEKEMEKFRRTIKGNKDELSKVRVLMDEARSREDVLKAQVTSFQKENGALKDKKKSLLREARDWEDKHKDLSDKIKVFQKSQKELEDTLEHKQNELEVLSDCIAELRQLESCDAAELQRGGALVLNGEAAAEKRSDAMKNRIKQMMDVSRVKTTLSIVEDERNRYLEKLLGEEKQRHELEEQIKKLEHDRASLHGEKSQLQSQFHTIQQKLEIMNELYQQKENALQQKLTQEEFERREKETKLTEVDGKALRAEEELRAYKLRIQEVEEELQKTERSYKTQIAAHEKKAHENWLNARGSERALVEEKRETANLRQKLVEVNDKLAEFQRPLFKPTPGRPDQQIPPLRRGDSYGPSPVSGGAPSPPLMIEGPGRPPSAPVGRRSEPFGRPPSEPHSRYSDLGHPLPPRPDVYVPRTSSPSCLDGSSPPVEAEARPSPPPAQEAPEGPEARISKSQGPSFLGSPIRDFPVPGPPMQPKGHGPPPPMGGPHLPPPHGPPPSMPLNGHPPMISPGHDLRHPLPRPGMSPYGPPRHYGPLPPPYIRGPPPPMRDYPMGPPPFGPQDFHPEMREPPHGPGSTPSHPGLCPPAPYRPLLAEITPNPCCHRHTWGWGPGTFRRGPTPALTSAGTTPPHRWAGDPETRQPLHWTDPRLTLTPFIRGRSHFQTGN</sequence>
<evidence type="ECO:0000256" key="3">
    <source>
        <dbReference type="SAM" id="MobiDB-lite"/>
    </source>
</evidence>
<dbReference type="GO" id="GO:0070971">
    <property type="term" value="C:endoplasmic reticulum exit site"/>
    <property type="evidence" value="ECO:0007669"/>
    <property type="project" value="TreeGrafter"/>
</dbReference>
<evidence type="ECO:0000313" key="4">
    <source>
        <dbReference type="EMBL" id="KAJ8391544.1"/>
    </source>
</evidence>
<feature type="compositionally biased region" description="Pro residues" evidence="3">
    <location>
        <begin position="881"/>
        <end position="912"/>
    </location>
</feature>
<evidence type="ECO:0000256" key="1">
    <source>
        <dbReference type="ARBA" id="ARBA00023054"/>
    </source>
</evidence>